<accession>A0A0E9QGD5</accession>
<protein>
    <submittedName>
        <fullName evidence="1">Uncharacterized protein</fullName>
    </submittedName>
</protein>
<name>A0A0E9QGD5_ANGAN</name>
<dbReference type="EMBL" id="GBXM01093399">
    <property type="protein sequence ID" value="JAH15178.1"/>
    <property type="molecule type" value="Transcribed_RNA"/>
</dbReference>
<evidence type="ECO:0000313" key="1">
    <source>
        <dbReference type="EMBL" id="JAH15178.1"/>
    </source>
</evidence>
<reference evidence="1" key="2">
    <citation type="journal article" date="2015" name="Fish Shellfish Immunol.">
        <title>Early steps in the European eel (Anguilla anguilla)-Vibrio vulnificus interaction in the gills: Role of the RtxA13 toxin.</title>
        <authorList>
            <person name="Callol A."/>
            <person name="Pajuelo D."/>
            <person name="Ebbesson L."/>
            <person name="Teles M."/>
            <person name="MacKenzie S."/>
            <person name="Amaro C."/>
        </authorList>
    </citation>
    <scope>NUCLEOTIDE SEQUENCE</scope>
</reference>
<reference evidence="1" key="1">
    <citation type="submission" date="2014-11" db="EMBL/GenBank/DDBJ databases">
        <authorList>
            <person name="Amaro Gonzalez C."/>
        </authorList>
    </citation>
    <scope>NUCLEOTIDE SEQUENCE</scope>
</reference>
<organism evidence="1">
    <name type="scientific">Anguilla anguilla</name>
    <name type="common">European freshwater eel</name>
    <name type="synonym">Muraena anguilla</name>
    <dbReference type="NCBI Taxonomy" id="7936"/>
    <lineage>
        <taxon>Eukaryota</taxon>
        <taxon>Metazoa</taxon>
        <taxon>Chordata</taxon>
        <taxon>Craniata</taxon>
        <taxon>Vertebrata</taxon>
        <taxon>Euteleostomi</taxon>
        <taxon>Actinopterygii</taxon>
        <taxon>Neopterygii</taxon>
        <taxon>Teleostei</taxon>
        <taxon>Anguilliformes</taxon>
        <taxon>Anguillidae</taxon>
        <taxon>Anguilla</taxon>
    </lineage>
</organism>
<proteinExistence type="predicted"/>
<sequence>MRVTFRTTEK</sequence>